<feature type="non-terminal residue" evidence="3">
    <location>
        <position position="125"/>
    </location>
</feature>
<keyword evidence="1" id="KW-0479">Metal-binding</keyword>
<evidence type="ECO:0000313" key="3">
    <source>
        <dbReference type="EMBL" id="RCH90921.1"/>
    </source>
</evidence>
<comment type="caution">
    <text evidence="3">The sequence shown here is derived from an EMBL/GenBank/DDBJ whole genome shotgun (WGS) entry which is preliminary data.</text>
</comment>
<gene>
    <name evidence="3" type="ORF">CU097_003101</name>
</gene>
<protein>
    <recommendedName>
        <fullName evidence="2">C2H2-type domain-containing protein</fullName>
    </recommendedName>
</protein>
<keyword evidence="1" id="KW-0863">Zinc-finger</keyword>
<reference evidence="3 4" key="1">
    <citation type="journal article" date="2018" name="G3 (Bethesda)">
        <title>Phylogenetic and Phylogenomic Definition of Rhizopus Species.</title>
        <authorList>
            <person name="Gryganskyi A.P."/>
            <person name="Golan J."/>
            <person name="Dolatabadi S."/>
            <person name="Mondo S."/>
            <person name="Robb S."/>
            <person name="Idnurm A."/>
            <person name="Muszewska A."/>
            <person name="Steczkiewicz K."/>
            <person name="Masonjones S."/>
            <person name="Liao H.L."/>
            <person name="Gajdeczka M.T."/>
            <person name="Anike F."/>
            <person name="Vuek A."/>
            <person name="Anishchenko I.M."/>
            <person name="Voigt K."/>
            <person name="de Hoog G.S."/>
            <person name="Smith M.E."/>
            <person name="Heitman J."/>
            <person name="Vilgalys R."/>
            <person name="Stajich J.E."/>
        </authorList>
    </citation>
    <scope>NUCLEOTIDE SEQUENCE [LARGE SCALE GENOMIC DNA]</scope>
    <source>
        <strain evidence="3 4">CBS 357.93</strain>
    </source>
</reference>
<evidence type="ECO:0000259" key="2">
    <source>
        <dbReference type="PROSITE" id="PS50157"/>
    </source>
</evidence>
<dbReference type="GO" id="GO:0008270">
    <property type="term" value="F:zinc ion binding"/>
    <property type="evidence" value="ECO:0007669"/>
    <property type="project" value="UniProtKB-KW"/>
</dbReference>
<proteinExistence type="predicted"/>
<accession>A0A367JMK0</accession>
<evidence type="ECO:0000256" key="1">
    <source>
        <dbReference type="PROSITE-ProRule" id="PRU00042"/>
    </source>
</evidence>
<keyword evidence="4" id="KW-1185">Reference proteome</keyword>
<keyword evidence="1" id="KW-0862">Zinc</keyword>
<evidence type="ECO:0000313" key="4">
    <source>
        <dbReference type="Proteomes" id="UP000252139"/>
    </source>
</evidence>
<dbReference type="AlphaFoldDB" id="A0A367JMK0"/>
<organism evidence="3 4">
    <name type="scientific">Rhizopus azygosporus</name>
    <name type="common">Rhizopus microsporus var. azygosporus</name>
    <dbReference type="NCBI Taxonomy" id="86630"/>
    <lineage>
        <taxon>Eukaryota</taxon>
        <taxon>Fungi</taxon>
        <taxon>Fungi incertae sedis</taxon>
        <taxon>Mucoromycota</taxon>
        <taxon>Mucoromycotina</taxon>
        <taxon>Mucoromycetes</taxon>
        <taxon>Mucorales</taxon>
        <taxon>Mucorineae</taxon>
        <taxon>Rhizopodaceae</taxon>
        <taxon>Rhizopus</taxon>
    </lineage>
</organism>
<dbReference type="PROSITE" id="PS50157">
    <property type="entry name" value="ZINC_FINGER_C2H2_2"/>
    <property type="match status" value="1"/>
</dbReference>
<feature type="domain" description="C2H2-type" evidence="2">
    <location>
        <begin position="8"/>
        <end position="36"/>
    </location>
</feature>
<name>A0A367JMK0_RHIAZ</name>
<sequence>MYKIVSKYACVSCPDTFDNKTEFANHVNAMHLVQAPASCIETSKTTGFTIDCHFNELLSMSDILVLQKWYSYQNLPVDTFPSYLLRSMYADVMDIIQRYIEDELDEEQAKIELLQYSHITETNEK</sequence>
<dbReference type="InterPro" id="IPR013087">
    <property type="entry name" value="Znf_C2H2_type"/>
</dbReference>
<dbReference type="EMBL" id="PJQL01001047">
    <property type="protein sequence ID" value="RCH90921.1"/>
    <property type="molecule type" value="Genomic_DNA"/>
</dbReference>
<dbReference type="PROSITE" id="PS00028">
    <property type="entry name" value="ZINC_FINGER_C2H2_1"/>
    <property type="match status" value="1"/>
</dbReference>
<dbReference type="Proteomes" id="UP000252139">
    <property type="component" value="Unassembled WGS sequence"/>
</dbReference>